<keyword evidence="3" id="KW-1185">Reference proteome</keyword>
<gene>
    <name evidence="2" type="ORF">ACED33_04205</name>
</gene>
<evidence type="ECO:0000313" key="3">
    <source>
        <dbReference type="Proteomes" id="UP001569200"/>
    </source>
</evidence>
<keyword evidence="1" id="KW-0472">Membrane</keyword>
<dbReference type="Proteomes" id="UP001569200">
    <property type="component" value="Unassembled WGS sequence"/>
</dbReference>
<feature type="transmembrane region" description="Helical" evidence="1">
    <location>
        <begin position="66"/>
        <end position="85"/>
    </location>
</feature>
<evidence type="ECO:0000313" key="2">
    <source>
        <dbReference type="EMBL" id="MEZ8179867.1"/>
    </source>
</evidence>
<feature type="transmembrane region" description="Helical" evidence="1">
    <location>
        <begin position="178"/>
        <end position="198"/>
    </location>
</feature>
<keyword evidence="1" id="KW-1133">Transmembrane helix</keyword>
<sequence length="220" mass="25260">MIKNMIWMLLRVLIAYLLIGPTYAILILSNTATPVFLDTTVEVLAWISCFLLVIGYVLIRFSKTRYMGKLLSLSVLGAVVLIMYVDERYRIFGVSVNAWSLFLAVLYLTMILYFIFPVKQFKPLLSLVPVAGVSWFLVWTFVGPISLTYELISNKTTISIANYQKVIDLLPELYLDGFQSGLFSMLLVLWLYAFVILCHNPKRSYQQLASHVVKIRNAWH</sequence>
<keyword evidence="1" id="KW-0812">Transmembrane</keyword>
<reference evidence="2 3" key="1">
    <citation type="submission" date="2024-06" db="EMBL/GenBank/DDBJ databases">
        <authorList>
            <person name="Steensen K."/>
            <person name="Seneca J."/>
            <person name="Bartlau N."/>
            <person name="Yu A.X."/>
            <person name="Polz M.F."/>
        </authorList>
    </citation>
    <scope>NUCLEOTIDE SEQUENCE [LARGE SCALE GENOMIC DNA]</scope>
    <source>
        <strain evidence="2 3">1F145</strain>
    </source>
</reference>
<evidence type="ECO:0000256" key="1">
    <source>
        <dbReference type="SAM" id="Phobius"/>
    </source>
</evidence>
<feature type="transmembrane region" description="Helical" evidence="1">
    <location>
        <begin position="123"/>
        <end position="142"/>
    </location>
</feature>
<name>A0ABV4LN42_VIBSP</name>
<organism evidence="2 3">
    <name type="scientific">Vibrio splendidus</name>
    <dbReference type="NCBI Taxonomy" id="29497"/>
    <lineage>
        <taxon>Bacteria</taxon>
        <taxon>Pseudomonadati</taxon>
        <taxon>Pseudomonadota</taxon>
        <taxon>Gammaproteobacteria</taxon>
        <taxon>Vibrionales</taxon>
        <taxon>Vibrionaceae</taxon>
        <taxon>Vibrio</taxon>
    </lineage>
</organism>
<proteinExistence type="predicted"/>
<dbReference type="EMBL" id="JBGOOW010000003">
    <property type="protein sequence ID" value="MEZ8179867.1"/>
    <property type="molecule type" value="Genomic_DNA"/>
</dbReference>
<feature type="transmembrane region" description="Helical" evidence="1">
    <location>
        <begin position="40"/>
        <end position="59"/>
    </location>
</feature>
<protein>
    <submittedName>
        <fullName evidence="2">Uncharacterized protein</fullName>
    </submittedName>
</protein>
<feature type="transmembrane region" description="Helical" evidence="1">
    <location>
        <begin position="91"/>
        <end position="116"/>
    </location>
</feature>
<comment type="caution">
    <text evidence="2">The sequence shown here is derived from an EMBL/GenBank/DDBJ whole genome shotgun (WGS) entry which is preliminary data.</text>
</comment>
<accession>A0ABV4LN42</accession>
<dbReference type="RefSeq" id="WP_004730331.1">
    <property type="nucleotide sequence ID" value="NZ_JBGONW010000001.1"/>
</dbReference>